<evidence type="ECO:0000256" key="6">
    <source>
        <dbReference type="SAM" id="Phobius"/>
    </source>
</evidence>
<keyword evidence="4 6" id="KW-1133">Transmembrane helix</keyword>
<evidence type="ECO:0000313" key="7">
    <source>
        <dbReference type="EMBL" id="RIJ53284.1"/>
    </source>
</evidence>
<feature type="transmembrane region" description="Helical" evidence="6">
    <location>
        <begin position="24"/>
        <end position="42"/>
    </location>
</feature>
<sequence length="182" mass="18713">MSAVAGPAAAGVYGAVNRWTQPMSLAVSAFAASAVPVVARARSWRNAWPVVRKALWLPIAAMGACLLVIVAAPFFVNLLVGEAFAESASVLRVLALGTLLAIANQPLAIFQQSLGHDKPVSFVTTSAVLLQLVLVAVFAGAAGPVGAAWAFVCAQAVICVLLVIVMVRSRNTGPAGNRPEKA</sequence>
<evidence type="ECO:0000256" key="4">
    <source>
        <dbReference type="ARBA" id="ARBA00022989"/>
    </source>
</evidence>
<dbReference type="PANTHER" id="PTHR30250:SF11">
    <property type="entry name" value="O-ANTIGEN TRANSPORTER-RELATED"/>
    <property type="match status" value="1"/>
</dbReference>
<comment type="caution">
    <text evidence="7">The sequence shown here is derived from an EMBL/GenBank/DDBJ whole genome shotgun (WGS) entry which is preliminary data.</text>
</comment>
<accession>A0A399TEF7</accession>
<name>A0A399TEF7_9MICO</name>
<dbReference type="AlphaFoldDB" id="A0A399TEF7"/>
<dbReference type="PANTHER" id="PTHR30250">
    <property type="entry name" value="PST FAMILY PREDICTED COLANIC ACID TRANSPORTER"/>
    <property type="match status" value="1"/>
</dbReference>
<feature type="transmembrane region" description="Helical" evidence="6">
    <location>
        <begin position="88"/>
        <end position="110"/>
    </location>
</feature>
<keyword evidence="8" id="KW-1185">Reference proteome</keyword>
<evidence type="ECO:0000256" key="2">
    <source>
        <dbReference type="ARBA" id="ARBA00022475"/>
    </source>
</evidence>
<organism evidence="7 8">
    <name type="scientific">Clavibacter lycopersici</name>
    <dbReference type="NCBI Taxonomy" id="2301718"/>
    <lineage>
        <taxon>Bacteria</taxon>
        <taxon>Bacillati</taxon>
        <taxon>Actinomycetota</taxon>
        <taxon>Actinomycetes</taxon>
        <taxon>Micrococcales</taxon>
        <taxon>Microbacteriaceae</taxon>
        <taxon>Clavibacter</taxon>
    </lineage>
</organism>
<keyword evidence="3 6" id="KW-0812">Transmembrane</keyword>
<gene>
    <name evidence="7" type="ORF">DZG00_01535</name>
</gene>
<protein>
    <submittedName>
        <fullName evidence="7">Uncharacterized protein</fullName>
    </submittedName>
</protein>
<feature type="transmembrane region" description="Helical" evidence="6">
    <location>
        <begin position="122"/>
        <end position="142"/>
    </location>
</feature>
<keyword evidence="5 6" id="KW-0472">Membrane</keyword>
<comment type="subcellular location">
    <subcellularLocation>
        <location evidence="1">Cell membrane</location>
        <topology evidence="1">Multi-pass membrane protein</topology>
    </subcellularLocation>
</comment>
<feature type="transmembrane region" description="Helical" evidence="6">
    <location>
        <begin position="148"/>
        <end position="167"/>
    </location>
</feature>
<evidence type="ECO:0000256" key="3">
    <source>
        <dbReference type="ARBA" id="ARBA00022692"/>
    </source>
</evidence>
<dbReference type="EMBL" id="QWGT01000009">
    <property type="protein sequence ID" value="RIJ53284.1"/>
    <property type="molecule type" value="Genomic_DNA"/>
</dbReference>
<feature type="transmembrane region" description="Helical" evidence="6">
    <location>
        <begin position="54"/>
        <end position="76"/>
    </location>
</feature>
<dbReference type="Proteomes" id="UP000266484">
    <property type="component" value="Unassembled WGS sequence"/>
</dbReference>
<evidence type="ECO:0000256" key="5">
    <source>
        <dbReference type="ARBA" id="ARBA00023136"/>
    </source>
</evidence>
<dbReference type="GO" id="GO:0005886">
    <property type="term" value="C:plasma membrane"/>
    <property type="evidence" value="ECO:0007669"/>
    <property type="project" value="UniProtKB-SubCell"/>
</dbReference>
<keyword evidence="2" id="KW-1003">Cell membrane</keyword>
<dbReference type="InterPro" id="IPR050833">
    <property type="entry name" value="Poly_Biosynth_Transport"/>
</dbReference>
<evidence type="ECO:0000313" key="8">
    <source>
        <dbReference type="Proteomes" id="UP000266484"/>
    </source>
</evidence>
<evidence type="ECO:0000256" key="1">
    <source>
        <dbReference type="ARBA" id="ARBA00004651"/>
    </source>
</evidence>
<reference evidence="7 8" key="1">
    <citation type="submission" date="2018-08" db="EMBL/GenBank/DDBJ databases">
        <title>Genome Sequence of Clavibacter michiganensis Subspecies type strains, and the Atypical Peach-Colored Strains Isolated from Tomato.</title>
        <authorList>
            <person name="Osdaghi E."/>
            <person name="Portier P."/>
            <person name="Briand M."/>
            <person name="Jacques M.-A."/>
        </authorList>
    </citation>
    <scope>NUCLEOTIDE SEQUENCE [LARGE SCALE GENOMIC DNA]</scope>
    <source>
        <strain evidence="7 8">CFBP 8615</strain>
    </source>
</reference>
<proteinExistence type="predicted"/>